<feature type="transmembrane region" description="Helical" evidence="2">
    <location>
        <begin position="61"/>
        <end position="80"/>
    </location>
</feature>
<evidence type="ECO:0000313" key="4">
    <source>
        <dbReference type="EMBL" id="CAG5104785.1"/>
    </source>
</evidence>
<accession>A0ABN7SN81</accession>
<name>A0ABN7SN81_OIKDI</name>
<dbReference type="PROSITE" id="PS00022">
    <property type="entry name" value="EGF_1"/>
    <property type="match status" value="1"/>
</dbReference>
<reference evidence="4 5" key="1">
    <citation type="submission" date="2021-04" db="EMBL/GenBank/DDBJ databases">
        <authorList>
            <person name="Bliznina A."/>
        </authorList>
    </citation>
    <scope>NUCLEOTIDE SEQUENCE [LARGE SCALE GENOMIC DNA]</scope>
</reference>
<dbReference type="SUPFAM" id="SSF57196">
    <property type="entry name" value="EGF/Laminin"/>
    <property type="match status" value="1"/>
</dbReference>
<organism evidence="4 5">
    <name type="scientific">Oikopleura dioica</name>
    <name type="common">Tunicate</name>
    <dbReference type="NCBI Taxonomy" id="34765"/>
    <lineage>
        <taxon>Eukaryota</taxon>
        <taxon>Metazoa</taxon>
        <taxon>Chordata</taxon>
        <taxon>Tunicata</taxon>
        <taxon>Appendicularia</taxon>
        <taxon>Copelata</taxon>
        <taxon>Oikopleuridae</taxon>
        <taxon>Oikopleura</taxon>
    </lineage>
</organism>
<sequence>MCASNDDCMNNGKCVFFSDRWMCRCTFDFSGDFCQLNAYDPGFTKNEEIPTAAQQDKINAYIFYLLAGLIAIIILLLYKITSLSRTVTTRNFTIRQLSYRGPSSTSTV</sequence>
<evidence type="ECO:0000256" key="1">
    <source>
        <dbReference type="PROSITE-ProRule" id="PRU00076"/>
    </source>
</evidence>
<comment type="caution">
    <text evidence="1">Lacks conserved residue(s) required for the propagation of feature annotation.</text>
</comment>
<evidence type="ECO:0000259" key="3">
    <source>
        <dbReference type="PROSITE" id="PS50026"/>
    </source>
</evidence>
<keyword evidence="2" id="KW-0472">Membrane</keyword>
<keyword evidence="1" id="KW-1015">Disulfide bond</keyword>
<dbReference type="Pfam" id="PF00008">
    <property type="entry name" value="EGF"/>
    <property type="match status" value="1"/>
</dbReference>
<evidence type="ECO:0000313" key="5">
    <source>
        <dbReference type="Proteomes" id="UP001158576"/>
    </source>
</evidence>
<evidence type="ECO:0000256" key="2">
    <source>
        <dbReference type="SAM" id="Phobius"/>
    </source>
</evidence>
<protein>
    <submittedName>
        <fullName evidence="4">Oidioi.mRNA.OKI2018_I69.chr1.g1539.t1.cds</fullName>
    </submittedName>
</protein>
<dbReference type="PROSITE" id="PS50026">
    <property type="entry name" value="EGF_3"/>
    <property type="match status" value="1"/>
</dbReference>
<proteinExistence type="predicted"/>
<dbReference type="Gene3D" id="2.10.25.10">
    <property type="entry name" value="Laminin"/>
    <property type="match status" value="1"/>
</dbReference>
<gene>
    <name evidence="4" type="ORF">OKIOD_LOCUS10304</name>
</gene>
<keyword evidence="2" id="KW-0812">Transmembrane</keyword>
<dbReference type="Proteomes" id="UP001158576">
    <property type="component" value="Chromosome 1"/>
</dbReference>
<keyword evidence="5" id="KW-1185">Reference proteome</keyword>
<feature type="disulfide bond" evidence="1">
    <location>
        <begin position="25"/>
        <end position="34"/>
    </location>
</feature>
<keyword evidence="2" id="KW-1133">Transmembrane helix</keyword>
<dbReference type="InterPro" id="IPR000742">
    <property type="entry name" value="EGF"/>
</dbReference>
<keyword evidence="1" id="KW-0245">EGF-like domain</keyword>
<dbReference type="EMBL" id="OU015566">
    <property type="protein sequence ID" value="CAG5104785.1"/>
    <property type="molecule type" value="Genomic_DNA"/>
</dbReference>
<feature type="domain" description="EGF-like" evidence="3">
    <location>
        <begin position="1"/>
        <end position="35"/>
    </location>
</feature>